<dbReference type="CDD" id="cd00198">
    <property type="entry name" value="vWFA"/>
    <property type="match status" value="1"/>
</dbReference>
<feature type="compositionally biased region" description="Pro residues" evidence="4">
    <location>
        <begin position="111"/>
        <end position="125"/>
    </location>
</feature>
<dbReference type="InterPro" id="IPR036465">
    <property type="entry name" value="vWFA_dom_sf"/>
</dbReference>
<dbReference type="SMART" id="SM00327">
    <property type="entry name" value="VWA"/>
    <property type="match status" value="1"/>
</dbReference>
<keyword evidence="2" id="KW-0964">Secreted</keyword>
<dbReference type="PROSITE" id="PS50234">
    <property type="entry name" value="VWFA"/>
    <property type="match status" value="1"/>
</dbReference>
<evidence type="ECO:0000256" key="5">
    <source>
        <dbReference type="SAM" id="SignalP"/>
    </source>
</evidence>
<feature type="region of interest" description="Disordered" evidence="4">
    <location>
        <begin position="62"/>
        <end position="91"/>
    </location>
</feature>
<evidence type="ECO:0000256" key="4">
    <source>
        <dbReference type="SAM" id="MobiDB-lite"/>
    </source>
</evidence>
<feature type="chain" id="PRO_5046905617" evidence="5">
    <location>
        <begin position="32"/>
        <end position="498"/>
    </location>
</feature>
<organism evidence="7 8">
    <name type="scientific">Stenotrophomonas capsici</name>
    <dbReference type="NCBI Taxonomy" id="3110230"/>
    <lineage>
        <taxon>Bacteria</taxon>
        <taxon>Pseudomonadati</taxon>
        <taxon>Pseudomonadota</taxon>
        <taxon>Gammaproteobacteria</taxon>
        <taxon>Lysobacterales</taxon>
        <taxon>Lysobacteraceae</taxon>
        <taxon>Stenotrophomonas</taxon>
    </lineage>
</organism>
<dbReference type="InterPro" id="IPR002035">
    <property type="entry name" value="VWF_A"/>
</dbReference>
<dbReference type="Proteomes" id="UP001301653">
    <property type="component" value="Unassembled WGS sequence"/>
</dbReference>
<feature type="domain" description="VWFA" evidence="6">
    <location>
        <begin position="284"/>
        <end position="487"/>
    </location>
</feature>
<keyword evidence="8" id="KW-1185">Reference proteome</keyword>
<comment type="subcellular location">
    <subcellularLocation>
        <location evidence="1">Secreted</location>
    </subcellularLocation>
</comment>
<evidence type="ECO:0000259" key="6">
    <source>
        <dbReference type="PROSITE" id="PS50234"/>
    </source>
</evidence>
<proteinExistence type="predicted"/>
<keyword evidence="3 5" id="KW-0732">Signal</keyword>
<dbReference type="RefSeq" id="WP_323437624.1">
    <property type="nucleotide sequence ID" value="NZ_JAYFUH010000034.1"/>
</dbReference>
<evidence type="ECO:0000313" key="7">
    <source>
        <dbReference type="EMBL" id="MEA5666031.1"/>
    </source>
</evidence>
<accession>A0ABU5UYB4</accession>
<feature type="region of interest" description="Disordered" evidence="4">
    <location>
        <begin position="109"/>
        <end position="133"/>
    </location>
</feature>
<dbReference type="InterPro" id="IPR056861">
    <property type="entry name" value="HMCN1-like_VWA"/>
</dbReference>
<feature type="signal peptide" evidence="5">
    <location>
        <begin position="1"/>
        <end position="31"/>
    </location>
</feature>
<reference evidence="7 8" key="1">
    <citation type="submission" date="2023-12" db="EMBL/GenBank/DDBJ databases">
        <title>Stenotrophomonas guangdongensis sp. nov., isolated from wilted pepper plants (Capsicum annuum).</title>
        <authorList>
            <person name="Qiu M."/>
            <person name="Li Y."/>
            <person name="Liu Q."/>
            <person name="Zhang X."/>
            <person name="Huang Y."/>
            <person name="Guo R."/>
            <person name="Hu M."/>
            <person name="Zhou J."/>
            <person name="Zhou X."/>
        </authorList>
    </citation>
    <scope>NUCLEOTIDE SEQUENCE [LARGE SCALE GENOMIC DNA]</scope>
    <source>
        <strain evidence="7 8">MH1</strain>
    </source>
</reference>
<evidence type="ECO:0000313" key="8">
    <source>
        <dbReference type="Proteomes" id="UP001301653"/>
    </source>
</evidence>
<dbReference type="EMBL" id="JAYFUH010000034">
    <property type="protein sequence ID" value="MEA5666031.1"/>
    <property type="molecule type" value="Genomic_DNA"/>
</dbReference>
<sequence>MKHTLASKRSPARTAALAAAVTLLAGLPVLATVRTAGPPSSVVEGDLQAPGVQRVRETRANFQPPAGSTCSDTPVLSEVPDPDRGQVQHTRRSRHAIAESEAAMVSEAVMPPSPPAPPAPVPRPAPAADAAYRTSAKAMAPAGRASEVAVRQQSQVPVTAGVVDDNADFGAFQQFLQRHGESAQLGRDIRVRQRLQVVDTRGRPVPDAEVSVVAGNGARMWARTDAGGQVWVHPNAFDDRDTPRYQVQVRRGGRSVEATLQRGQKNALQVVMPDAAPPARARLDLVFMVDATGSMGDEIDKLRGSLQGIVRDISRLPSNPDICLGLVTYRDRGDEYFVRGWDLTGNVGAFQQVLDGVQANGGGDYPEAMNEAFNHAVQSLSWRGPSTTRVLVSLADAPPHMDYAPPRYDQTALAALGKGIKVFSVAASGQDTTGEIVQRQIAQYTGGRFIFLTYKDAADPASGAGTQTTHDVSNYSVDTLDQLVVRLVREELARLPKG</sequence>
<dbReference type="PANTHER" id="PTHR47763">
    <property type="entry name" value="ALPHA-PROTEIN KINASE VWKA"/>
    <property type="match status" value="1"/>
</dbReference>
<comment type="caution">
    <text evidence="7">The sequence shown here is derived from an EMBL/GenBank/DDBJ whole genome shotgun (WGS) entry which is preliminary data.</text>
</comment>
<dbReference type="SUPFAM" id="SSF53300">
    <property type="entry name" value="vWA-like"/>
    <property type="match status" value="1"/>
</dbReference>
<dbReference type="Gene3D" id="3.40.50.410">
    <property type="entry name" value="von Willebrand factor, type A domain"/>
    <property type="match status" value="1"/>
</dbReference>
<evidence type="ECO:0000256" key="3">
    <source>
        <dbReference type="ARBA" id="ARBA00022729"/>
    </source>
</evidence>
<dbReference type="InterPro" id="IPR052969">
    <property type="entry name" value="Thr-specific_kinase-like"/>
</dbReference>
<evidence type="ECO:0000256" key="2">
    <source>
        <dbReference type="ARBA" id="ARBA00022525"/>
    </source>
</evidence>
<name>A0ABU5UYB4_9GAMM</name>
<protein>
    <submittedName>
        <fullName evidence="7">VWA domain-containing protein</fullName>
    </submittedName>
</protein>
<gene>
    <name evidence="7" type="ORF">VA603_00575</name>
</gene>
<evidence type="ECO:0000256" key="1">
    <source>
        <dbReference type="ARBA" id="ARBA00004613"/>
    </source>
</evidence>
<dbReference type="Pfam" id="PF25106">
    <property type="entry name" value="VWA_4"/>
    <property type="match status" value="1"/>
</dbReference>